<feature type="region of interest" description="Disordered" evidence="1">
    <location>
        <begin position="1"/>
        <end position="34"/>
    </location>
</feature>
<gene>
    <name evidence="2" type="ORF">BJ684DRAFT_16395</name>
</gene>
<accession>A0A4P9Y2T5</accession>
<organism evidence="2 3">
    <name type="scientific">Piptocephalis cylindrospora</name>
    <dbReference type="NCBI Taxonomy" id="1907219"/>
    <lineage>
        <taxon>Eukaryota</taxon>
        <taxon>Fungi</taxon>
        <taxon>Fungi incertae sedis</taxon>
        <taxon>Zoopagomycota</taxon>
        <taxon>Zoopagomycotina</taxon>
        <taxon>Zoopagomycetes</taxon>
        <taxon>Zoopagales</taxon>
        <taxon>Piptocephalidaceae</taxon>
        <taxon>Piptocephalis</taxon>
    </lineage>
</organism>
<dbReference type="Pfam" id="PF06209">
    <property type="entry name" value="COBRA1"/>
    <property type="match status" value="1"/>
</dbReference>
<evidence type="ECO:0000313" key="3">
    <source>
        <dbReference type="Proteomes" id="UP000267251"/>
    </source>
</evidence>
<dbReference type="GO" id="GO:0032021">
    <property type="term" value="C:NELF complex"/>
    <property type="evidence" value="ECO:0007669"/>
    <property type="project" value="TreeGrafter"/>
</dbReference>
<protein>
    <submittedName>
        <fullName evidence="2">Cofactor of BRCA1-domain-containing protein</fullName>
    </submittedName>
</protein>
<feature type="compositionally biased region" description="Low complexity" evidence="1">
    <location>
        <begin position="21"/>
        <end position="30"/>
    </location>
</feature>
<dbReference type="AlphaFoldDB" id="A0A4P9Y2T5"/>
<keyword evidence="3" id="KW-1185">Reference proteome</keyword>
<reference evidence="3" key="1">
    <citation type="journal article" date="2018" name="Nat. Microbiol.">
        <title>Leveraging single-cell genomics to expand the fungal tree of life.</title>
        <authorList>
            <person name="Ahrendt S.R."/>
            <person name="Quandt C.A."/>
            <person name="Ciobanu D."/>
            <person name="Clum A."/>
            <person name="Salamov A."/>
            <person name="Andreopoulos B."/>
            <person name="Cheng J.F."/>
            <person name="Woyke T."/>
            <person name="Pelin A."/>
            <person name="Henrissat B."/>
            <person name="Reynolds N.K."/>
            <person name="Benny G.L."/>
            <person name="Smith M.E."/>
            <person name="James T.Y."/>
            <person name="Grigoriev I.V."/>
        </authorList>
    </citation>
    <scope>NUCLEOTIDE SEQUENCE [LARGE SCALE GENOMIC DNA]</scope>
</reference>
<dbReference type="InterPro" id="IPR010405">
    <property type="entry name" value="COBRA1"/>
</dbReference>
<proteinExistence type="predicted"/>
<sequence>MSDDPPTPADPPRIRPEDLFSTPPTSTSALPLPPSSASPYLVNHIGTEHIQRALSSEAPDTFVPTFAKKHCLQEDLHKKLTPIDPLLVLFGVPRSRLLQAAIDRVVVSLGEQAEEMEVDEERFLALAHSMLPYIAEPNLQNIPLALFAKHPEWLSDSMLDRLAPPQVYSHCPLPIRRRLWSHDKKLHARHLAPIIQAYLDDPGIRSLAREMRTVEFTGSLTARLRRDHPSVRTLVTEVGGDVQLYSEILSTLRSILIKDPEGSPTAAMLRVDLLNSLHDADVRGITENDACHPLAWGLQPCVREGEMSPRQCISLKGVFEGIDSAAGTGGLYGDVATIMVDPFTTHLFAANALLCLRRYAMRNRHSEVRACREIRFASSMINLGAHARKILRTQDFRLPRPPKALNAFFEAMVRIMHVDARYEATDRPRSSTADADADVDRQSGGRGSSGSIGSTEGSGASSDHKLGGLEEEEEAVKVLRSSRIAQTVLAQYVLDRLHARDVEALSHLLPTILSTLPRELGGTGVAMIELDTEILRSEADLGIWSIYESLAISMSDALARTHLAVLLAPSARTRTICVERFLLPMARVSWPVHEAMLRLVAKVYDRGDKTAEYGIGWGRVLGEEGRLPPDSPTFPIVPSGDVEKIAMDSALEHVAERKSNLKQVYQALLDRSKDIHCELTPSMAPRIYEMVYGAMDMTE</sequence>
<evidence type="ECO:0000313" key="2">
    <source>
        <dbReference type="EMBL" id="RKP13177.1"/>
    </source>
</evidence>
<evidence type="ECO:0000256" key="1">
    <source>
        <dbReference type="SAM" id="MobiDB-lite"/>
    </source>
</evidence>
<feature type="region of interest" description="Disordered" evidence="1">
    <location>
        <begin position="424"/>
        <end position="467"/>
    </location>
</feature>
<dbReference type="PANTHER" id="PTHR13503">
    <property type="entry name" value="NEGATIVE ELONGATION FACTOR COMPLEX MEMBER B"/>
    <property type="match status" value="1"/>
</dbReference>
<dbReference type="PANTHER" id="PTHR13503:SF3">
    <property type="entry name" value="NEGATIVE ELONGATION FACTOR B"/>
    <property type="match status" value="1"/>
</dbReference>
<feature type="compositionally biased region" description="Pro residues" evidence="1">
    <location>
        <begin position="1"/>
        <end position="11"/>
    </location>
</feature>
<name>A0A4P9Y2T5_9FUNG</name>
<dbReference type="Proteomes" id="UP000267251">
    <property type="component" value="Unassembled WGS sequence"/>
</dbReference>
<dbReference type="GO" id="GO:0034244">
    <property type="term" value="P:negative regulation of transcription elongation by RNA polymerase II"/>
    <property type="evidence" value="ECO:0007669"/>
    <property type="project" value="TreeGrafter"/>
</dbReference>
<dbReference type="OrthoDB" id="5548359at2759"/>
<feature type="compositionally biased region" description="Low complexity" evidence="1">
    <location>
        <begin position="451"/>
        <end position="461"/>
    </location>
</feature>
<dbReference type="EMBL" id="KZ988088">
    <property type="protein sequence ID" value="RKP13177.1"/>
    <property type="molecule type" value="Genomic_DNA"/>
</dbReference>